<dbReference type="InterPro" id="IPR036638">
    <property type="entry name" value="HLH_DNA-bd_sf"/>
</dbReference>
<dbReference type="GO" id="GO:0007423">
    <property type="term" value="P:sensory organ development"/>
    <property type="evidence" value="ECO:0007669"/>
    <property type="project" value="TreeGrafter"/>
</dbReference>
<dbReference type="GO" id="GO:0046983">
    <property type="term" value="F:protein dimerization activity"/>
    <property type="evidence" value="ECO:0007669"/>
    <property type="project" value="InterPro"/>
</dbReference>
<dbReference type="AlphaFoldDB" id="A0A6J2X788"/>
<dbReference type="GO" id="GO:0070888">
    <property type="term" value="F:E-box binding"/>
    <property type="evidence" value="ECO:0007669"/>
    <property type="project" value="TreeGrafter"/>
</dbReference>
<accession>A0A6J2X788</accession>
<dbReference type="SUPFAM" id="SSF47459">
    <property type="entry name" value="HLH, helix-loop-helix DNA-binding domain"/>
    <property type="match status" value="1"/>
</dbReference>
<organism evidence="2 3">
    <name type="scientific">Sitophilus oryzae</name>
    <name type="common">Rice weevil</name>
    <name type="synonym">Curculio oryzae</name>
    <dbReference type="NCBI Taxonomy" id="7048"/>
    <lineage>
        <taxon>Eukaryota</taxon>
        <taxon>Metazoa</taxon>
        <taxon>Ecdysozoa</taxon>
        <taxon>Arthropoda</taxon>
        <taxon>Hexapoda</taxon>
        <taxon>Insecta</taxon>
        <taxon>Pterygota</taxon>
        <taxon>Neoptera</taxon>
        <taxon>Endopterygota</taxon>
        <taxon>Coleoptera</taxon>
        <taxon>Polyphaga</taxon>
        <taxon>Cucujiformia</taxon>
        <taxon>Curculionidae</taxon>
        <taxon>Dryophthorinae</taxon>
        <taxon>Sitophilus</taxon>
    </lineage>
</organism>
<keyword evidence="2" id="KW-1185">Reference proteome</keyword>
<feature type="domain" description="BHLH" evidence="1">
    <location>
        <begin position="23"/>
        <end position="82"/>
    </location>
</feature>
<name>A0A6J2X788_SITOR</name>
<dbReference type="KEGG" id="soy:115875729"/>
<dbReference type="InterPro" id="IPR011598">
    <property type="entry name" value="bHLH_dom"/>
</dbReference>
<dbReference type="OrthoDB" id="10039134at2759"/>
<reference evidence="3" key="1">
    <citation type="submission" date="2025-08" db="UniProtKB">
        <authorList>
            <consortium name="RefSeq"/>
        </authorList>
    </citation>
    <scope>IDENTIFICATION</scope>
    <source>
        <tissue evidence="3">Gonads</tissue>
    </source>
</reference>
<dbReference type="RefSeq" id="XP_030747103.1">
    <property type="nucleotide sequence ID" value="XM_030891243.1"/>
</dbReference>
<evidence type="ECO:0000313" key="3">
    <source>
        <dbReference type="RefSeq" id="XP_030747103.1"/>
    </source>
</evidence>
<dbReference type="InterPro" id="IPR050359">
    <property type="entry name" value="bHLH_transcription_factors"/>
</dbReference>
<proteinExistence type="predicted"/>
<dbReference type="PROSITE" id="PS50888">
    <property type="entry name" value="BHLH"/>
    <property type="match status" value="1"/>
</dbReference>
<evidence type="ECO:0000313" key="2">
    <source>
        <dbReference type="Proteomes" id="UP000504635"/>
    </source>
</evidence>
<protein>
    <submittedName>
        <fullName evidence="3">Neurogenic differentiation factor 6-B-like</fullName>
    </submittedName>
</protein>
<dbReference type="GeneID" id="115875729"/>
<dbReference type="Proteomes" id="UP000504635">
    <property type="component" value="Unplaced"/>
</dbReference>
<dbReference type="GO" id="GO:0005634">
    <property type="term" value="C:nucleus"/>
    <property type="evidence" value="ECO:0007669"/>
    <property type="project" value="TreeGrafter"/>
</dbReference>
<evidence type="ECO:0000259" key="1">
    <source>
        <dbReference type="PROSITE" id="PS50888"/>
    </source>
</evidence>
<dbReference type="InParanoid" id="A0A6J2X788"/>
<dbReference type="GO" id="GO:0061564">
    <property type="term" value="P:axon development"/>
    <property type="evidence" value="ECO:0007669"/>
    <property type="project" value="TreeGrafter"/>
</dbReference>
<gene>
    <name evidence="3" type="primary">LOC115875729</name>
</gene>
<dbReference type="GO" id="GO:0000981">
    <property type="term" value="F:DNA-binding transcription factor activity, RNA polymerase II-specific"/>
    <property type="evidence" value="ECO:0007669"/>
    <property type="project" value="TreeGrafter"/>
</dbReference>
<dbReference type="SMART" id="SM00353">
    <property type="entry name" value="HLH"/>
    <property type="match status" value="1"/>
</dbReference>
<dbReference type="PANTHER" id="PTHR19290">
    <property type="entry name" value="BASIC HELIX-LOOP-HELIX PROTEIN NEUROGENIN-RELATED"/>
    <property type="match status" value="1"/>
</dbReference>
<dbReference type="Gene3D" id="4.10.280.10">
    <property type="entry name" value="Helix-loop-helix DNA-binding domain"/>
    <property type="match status" value="1"/>
</dbReference>
<dbReference type="GO" id="GO:0045944">
    <property type="term" value="P:positive regulation of transcription by RNA polymerase II"/>
    <property type="evidence" value="ECO:0007669"/>
    <property type="project" value="TreeGrafter"/>
</dbReference>
<sequence length="212" mass="24767">MERGGSRCRDKGIRGKVYNKVKMRRYKANARERNRMHGLNAALDTLRSCMPIQITHLDVNSSPQKLSKIETLRLARNYISAMSQTLQEGRPMDIRRFIQILTRELSQATANLLTGTLMGTVNNFSNFNNFYNAYNDYSRKQASVYENASNFSANRYYNSRCSYENNSHRQYYCSSNFNNKISNYDPFVYNQQKCCINSHQSSMNNNYFCNSY</sequence>
<dbReference type="PANTHER" id="PTHR19290:SF134">
    <property type="entry name" value="NEUROGENIC DIFFERENTIATION FACTOR 1"/>
    <property type="match status" value="1"/>
</dbReference>
<dbReference type="Pfam" id="PF00010">
    <property type="entry name" value="HLH"/>
    <property type="match status" value="1"/>
</dbReference>